<evidence type="ECO:0000256" key="2">
    <source>
        <dbReference type="SAM" id="SignalP"/>
    </source>
</evidence>
<sequence length="121" mass="12388">MRCACAWCVAAAAAAAGVPTGRCRPGMPGPEGRCVADRPAGLRAFFSGAFPCGPRIDPGAVRRPEAARRSGVPEAPRRPAWAPSPAGSPRPAAQSGCGSKRGCRAVRSGPPAPARRCTRRT</sequence>
<protein>
    <submittedName>
        <fullName evidence="3">Putative secreted protein</fullName>
    </submittedName>
</protein>
<name>A0A6B0UNA5_IXORI</name>
<keyword evidence="2" id="KW-0732">Signal</keyword>
<accession>A0A6B0UNA5</accession>
<dbReference type="EMBL" id="GIFC01009244">
    <property type="protein sequence ID" value="MXU91327.1"/>
    <property type="molecule type" value="Transcribed_RNA"/>
</dbReference>
<reference evidence="3" key="1">
    <citation type="submission" date="2019-12" db="EMBL/GenBank/DDBJ databases">
        <title>An insight into the sialome of adult female Ixodes ricinus ticks feeding for 6 days.</title>
        <authorList>
            <person name="Perner J."/>
            <person name="Ribeiro J.M.C."/>
        </authorList>
    </citation>
    <scope>NUCLEOTIDE SEQUENCE</scope>
    <source>
        <strain evidence="3">Semi-engorged</strain>
        <tissue evidence="3">Salivary glands</tissue>
    </source>
</reference>
<feature type="compositionally biased region" description="Low complexity" evidence="1">
    <location>
        <begin position="78"/>
        <end position="95"/>
    </location>
</feature>
<organism evidence="3">
    <name type="scientific">Ixodes ricinus</name>
    <name type="common">Common tick</name>
    <name type="synonym">Acarus ricinus</name>
    <dbReference type="NCBI Taxonomy" id="34613"/>
    <lineage>
        <taxon>Eukaryota</taxon>
        <taxon>Metazoa</taxon>
        <taxon>Ecdysozoa</taxon>
        <taxon>Arthropoda</taxon>
        <taxon>Chelicerata</taxon>
        <taxon>Arachnida</taxon>
        <taxon>Acari</taxon>
        <taxon>Parasitiformes</taxon>
        <taxon>Ixodida</taxon>
        <taxon>Ixodoidea</taxon>
        <taxon>Ixodidae</taxon>
        <taxon>Ixodinae</taxon>
        <taxon>Ixodes</taxon>
    </lineage>
</organism>
<feature type="signal peptide" evidence="2">
    <location>
        <begin position="1"/>
        <end position="23"/>
    </location>
</feature>
<feature type="chain" id="PRO_5025453583" evidence="2">
    <location>
        <begin position="24"/>
        <end position="121"/>
    </location>
</feature>
<proteinExistence type="predicted"/>
<dbReference type="AlphaFoldDB" id="A0A6B0UNA5"/>
<feature type="region of interest" description="Disordered" evidence="1">
    <location>
        <begin position="55"/>
        <end position="121"/>
    </location>
</feature>
<evidence type="ECO:0000313" key="3">
    <source>
        <dbReference type="EMBL" id="MXU91327.1"/>
    </source>
</evidence>
<evidence type="ECO:0000256" key="1">
    <source>
        <dbReference type="SAM" id="MobiDB-lite"/>
    </source>
</evidence>